<keyword evidence="3" id="KW-1185">Reference proteome</keyword>
<dbReference type="Gene3D" id="2.60.40.1080">
    <property type="match status" value="1"/>
</dbReference>
<evidence type="ECO:0000313" key="2">
    <source>
        <dbReference type="EMBL" id="EGF59173.1"/>
    </source>
</evidence>
<dbReference type="PANTHER" id="PTHR37835">
    <property type="entry name" value="ALPHA-CLOSTRIPAIN"/>
    <property type="match status" value="1"/>
</dbReference>
<dbReference type="InterPro" id="IPR008964">
    <property type="entry name" value="Invasin/intimin_cell_adhesion"/>
</dbReference>
<dbReference type="STRING" id="763034.HMPREF9446_00637"/>
<comment type="caution">
    <text evidence="2">The sequence shown here is derived from an EMBL/GenBank/DDBJ whole genome shotgun (WGS) entry which is preliminary data.</text>
</comment>
<name>F3PPN9_9BACE</name>
<dbReference type="Pfam" id="PF02368">
    <property type="entry name" value="Big_2"/>
    <property type="match status" value="1"/>
</dbReference>
<dbReference type="InterPro" id="IPR003343">
    <property type="entry name" value="Big_2"/>
</dbReference>
<dbReference type="SUPFAM" id="SSF49373">
    <property type="entry name" value="Invasin/intimin cell-adhesion fragments"/>
    <property type="match status" value="1"/>
</dbReference>
<dbReference type="AlphaFoldDB" id="F3PPN9"/>
<dbReference type="SMART" id="SM00635">
    <property type="entry name" value="BID_2"/>
    <property type="match status" value="1"/>
</dbReference>
<dbReference type="EMBL" id="AFBN01000012">
    <property type="protein sequence ID" value="EGF59173.1"/>
    <property type="molecule type" value="Genomic_DNA"/>
</dbReference>
<dbReference type="InterPro" id="IPR005077">
    <property type="entry name" value="Peptidase_C11"/>
</dbReference>
<protein>
    <submittedName>
        <fullName evidence="2">Clostripain family protein</fullName>
    </submittedName>
</protein>
<gene>
    <name evidence="2" type="ORF">HMPREF9446_00637</name>
</gene>
<dbReference type="Proteomes" id="UP000003416">
    <property type="component" value="Unassembled WGS sequence"/>
</dbReference>
<feature type="domain" description="BIG2" evidence="1">
    <location>
        <begin position="1"/>
        <end position="73"/>
    </location>
</feature>
<organism evidence="2 3">
    <name type="scientific">Bacteroides fluxus YIT 12057</name>
    <dbReference type="NCBI Taxonomy" id="763034"/>
    <lineage>
        <taxon>Bacteria</taxon>
        <taxon>Pseudomonadati</taxon>
        <taxon>Bacteroidota</taxon>
        <taxon>Bacteroidia</taxon>
        <taxon>Bacteroidales</taxon>
        <taxon>Bacteroidaceae</taxon>
        <taxon>Bacteroides</taxon>
    </lineage>
</organism>
<dbReference type="HOGENOM" id="CLU_043496_1_0_10"/>
<proteinExistence type="predicted"/>
<dbReference type="Gene3D" id="3.40.50.11970">
    <property type="match status" value="1"/>
</dbReference>
<dbReference type="PANTHER" id="PTHR37835:SF1">
    <property type="entry name" value="ALPHA-CLOSTRIPAIN"/>
    <property type="match status" value="1"/>
</dbReference>
<evidence type="ECO:0000313" key="3">
    <source>
        <dbReference type="Proteomes" id="UP000003416"/>
    </source>
</evidence>
<dbReference type="eggNOG" id="COG5492">
    <property type="taxonomic scope" value="Bacteria"/>
</dbReference>
<accession>F3PPN9</accession>
<reference evidence="2 3" key="1">
    <citation type="submission" date="2011-02" db="EMBL/GenBank/DDBJ databases">
        <authorList>
            <person name="Weinstock G."/>
            <person name="Sodergren E."/>
            <person name="Clifton S."/>
            <person name="Fulton L."/>
            <person name="Fulton B."/>
            <person name="Courtney L."/>
            <person name="Fronick C."/>
            <person name="Harrison M."/>
            <person name="Strong C."/>
            <person name="Farmer C."/>
            <person name="Delahaunty K."/>
            <person name="Markovic C."/>
            <person name="Hall O."/>
            <person name="Minx P."/>
            <person name="Tomlinson C."/>
            <person name="Mitreva M."/>
            <person name="Hou S."/>
            <person name="Chen J."/>
            <person name="Wollam A."/>
            <person name="Pepin K.H."/>
            <person name="Johnson M."/>
            <person name="Bhonagiri V."/>
            <person name="Zhang X."/>
            <person name="Suruliraj S."/>
            <person name="Warren W."/>
            <person name="Chinwalla A."/>
            <person name="Mardis E.R."/>
            <person name="Wilson R.K."/>
        </authorList>
    </citation>
    <scope>NUCLEOTIDE SEQUENCE [LARGE SCALE GENOMIC DNA]</scope>
    <source>
        <strain evidence="2 3">YIT 12057</strain>
    </source>
</reference>
<evidence type="ECO:0000259" key="1">
    <source>
        <dbReference type="SMART" id="SM00635"/>
    </source>
</evidence>
<dbReference type="Pfam" id="PF03415">
    <property type="entry name" value="Peptidase_C11"/>
    <property type="match status" value="1"/>
</dbReference>
<sequence>MLDKEMLLIEENKDAQFIVTIEPSDATDRRIEWTSEDGSVATVSKEGVLTALKPGKTTVTAIAKGGGDAVSCDVYVAKGKPSSGSEPAAKRTVLAYVVADNSLAALAKSDLEEMKRGMASVVSDLMHLLVYVDMGGGARLIEISSQNGVGVEKTIKTYPDRNSTGIAETLEVFGDVFANEQYKSESYGLIYWSHCDGWIPYPVPSTRWIGQDTGNNSDNRMNLSDFVQIMEYAPRFDFLMFDACFMQSVEVAYELRNYTDYYIASPTETPGPGAPYDKVIPYMFMDDAIVKMAEVYFDAYNSIYNGGSGISNTNWTGGVSICVLNTARLEQLAAVTRQVLLPGDTSGLRSSVFDYDRRSGSGHIGYYDMVAMMQHLTDPAGFTEWKQVYDAAVAYWNTTPMNYSAFARMFSMEGSNGVSHYIPASNKPAARNAYEKTGWYQAAGLSKLGW</sequence>